<dbReference type="GO" id="GO:0000398">
    <property type="term" value="P:mRNA splicing, via spliceosome"/>
    <property type="evidence" value="ECO:0007669"/>
    <property type="project" value="InterPro"/>
</dbReference>
<dbReference type="EMBL" id="JAGFMF010011618">
    <property type="protein sequence ID" value="KAG8518898.1"/>
    <property type="molecule type" value="Genomic_DNA"/>
</dbReference>
<organism evidence="1 2">
    <name type="scientific">Galemys pyrenaicus</name>
    <name type="common">Iberian desman</name>
    <name type="synonym">Pyrenean desman</name>
    <dbReference type="NCBI Taxonomy" id="202257"/>
    <lineage>
        <taxon>Eukaryota</taxon>
        <taxon>Metazoa</taxon>
        <taxon>Chordata</taxon>
        <taxon>Craniata</taxon>
        <taxon>Vertebrata</taxon>
        <taxon>Euteleostomi</taxon>
        <taxon>Mammalia</taxon>
        <taxon>Eutheria</taxon>
        <taxon>Laurasiatheria</taxon>
        <taxon>Eulipotyphla</taxon>
        <taxon>Talpidae</taxon>
        <taxon>Galemys</taxon>
    </lineage>
</organism>
<gene>
    <name evidence="1" type="ORF">J0S82_015856</name>
</gene>
<comment type="caution">
    <text evidence="1">The sequence shown here is derived from an EMBL/GenBank/DDBJ whole genome shotgun (WGS) entry which is preliminary data.</text>
</comment>
<name>A0A8J6ADB0_GALPY</name>
<proteinExistence type="predicted"/>
<dbReference type="AlphaFoldDB" id="A0A8J6ADB0"/>
<feature type="non-terminal residue" evidence="1">
    <location>
        <position position="90"/>
    </location>
</feature>
<evidence type="ECO:0000313" key="2">
    <source>
        <dbReference type="Proteomes" id="UP000700334"/>
    </source>
</evidence>
<sequence>MRSYMRENKYNPPREHTTFSVSILALFAELEKMKKERAEGQARKEQDQKAEERIHTKIIFNPNPLLNLIGPTQPQAHFLSKEGRKMMFSR</sequence>
<reference evidence="1" key="1">
    <citation type="journal article" date="2021" name="Evol. Appl.">
        <title>The genome of the Pyrenean desman and the effects of bottlenecks and inbreeding on the genomic landscape of an endangered species.</title>
        <authorList>
            <person name="Escoda L."/>
            <person name="Castresana J."/>
        </authorList>
    </citation>
    <scope>NUCLEOTIDE SEQUENCE</scope>
    <source>
        <strain evidence="1">IBE-C5619</strain>
    </source>
</reference>
<accession>A0A8J6ADB0</accession>
<dbReference type="GO" id="GO:0005681">
    <property type="term" value="C:spliceosomal complex"/>
    <property type="evidence" value="ECO:0007669"/>
    <property type="project" value="InterPro"/>
</dbReference>
<evidence type="ECO:0000313" key="1">
    <source>
        <dbReference type="EMBL" id="KAG8518898.1"/>
    </source>
</evidence>
<dbReference type="Proteomes" id="UP000700334">
    <property type="component" value="Unassembled WGS sequence"/>
</dbReference>
<keyword evidence="2" id="KW-1185">Reference proteome</keyword>
<dbReference type="InterPro" id="IPR006973">
    <property type="entry name" value="Cwf_Cwc_15"/>
</dbReference>
<protein>
    <submittedName>
        <fullName evidence="1">Spliceosome-associated protein CWC15</fullName>
    </submittedName>
</protein>
<dbReference type="Pfam" id="PF04889">
    <property type="entry name" value="Cwf_Cwc_15"/>
    <property type="match status" value="1"/>
</dbReference>